<dbReference type="CDD" id="cd07962">
    <property type="entry name" value="Anticodon_Ia_Val"/>
    <property type="match status" value="1"/>
</dbReference>
<keyword evidence="1 8" id="KW-0963">Cytoplasm</keyword>
<dbReference type="InterPro" id="IPR002300">
    <property type="entry name" value="aa-tRNA-synth_Ia"/>
</dbReference>
<comment type="domain">
    <text evidence="8">The C-terminal coiled-coil domain is crucial for aminoacylation activity.</text>
</comment>
<protein>
    <recommendedName>
        <fullName evidence="8">Valine--tRNA ligase</fullName>
        <ecNumber evidence="8">6.1.1.9</ecNumber>
    </recommendedName>
    <alternativeName>
        <fullName evidence="8">Valyl-tRNA synthetase</fullName>
        <shortName evidence="8">ValRS</shortName>
    </alternativeName>
</protein>
<dbReference type="InterPro" id="IPR019499">
    <property type="entry name" value="Val-tRNA_synth_tRNA-bd"/>
</dbReference>
<feature type="domain" description="Aminoacyl-tRNA synthetase class Ia" evidence="10">
    <location>
        <begin position="48"/>
        <end position="598"/>
    </location>
</feature>
<keyword evidence="14" id="KW-1185">Reference proteome</keyword>
<feature type="short sequence motif" description="'KMSKS' region" evidence="8">
    <location>
        <begin position="560"/>
        <end position="564"/>
    </location>
</feature>
<comment type="subcellular location">
    <subcellularLocation>
        <location evidence="8">Cytoplasm</location>
    </subcellularLocation>
</comment>
<dbReference type="SUPFAM" id="SSF46589">
    <property type="entry name" value="tRNA-binding arm"/>
    <property type="match status" value="1"/>
</dbReference>
<comment type="catalytic activity">
    <reaction evidence="7 8">
        <text>tRNA(Val) + L-valine + ATP = L-valyl-tRNA(Val) + AMP + diphosphate</text>
        <dbReference type="Rhea" id="RHEA:10704"/>
        <dbReference type="Rhea" id="RHEA-COMP:9672"/>
        <dbReference type="Rhea" id="RHEA-COMP:9708"/>
        <dbReference type="ChEBI" id="CHEBI:30616"/>
        <dbReference type="ChEBI" id="CHEBI:33019"/>
        <dbReference type="ChEBI" id="CHEBI:57762"/>
        <dbReference type="ChEBI" id="CHEBI:78442"/>
        <dbReference type="ChEBI" id="CHEBI:78537"/>
        <dbReference type="ChEBI" id="CHEBI:456215"/>
        <dbReference type="EC" id="6.1.1.9"/>
    </reaction>
</comment>
<gene>
    <name evidence="8" type="primary">valS</name>
    <name evidence="13" type="ORF">HNQ04_000172</name>
</gene>
<dbReference type="InterPro" id="IPR033705">
    <property type="entry name" value="Anticodon_Ia_Val"/>
</dbReference>
<dbReference type="EC" id="6.1.1.9" evidence="8"/>
<dbReference type="CDD" id="cd00817">
    <property type="entry name" value="ValRS_core"/>
    <property type="match status" value="1"/>
</dbReference>
<comment type="similarity">
    <text evidence="8">Belongs to the class-I aminoacyl-tRNA synthetase family. ValS type 1 subfamily.</text>
</comment>
<keyword evidence="8" id="KW-0175">Coiled coil</keyword>
<organism evidence="13 14">
    <name type="scientific">Deinococcus radiopugnans ATCC 19172</name>
    <dbReference type="NCBI Taxonomy" id="585398"/>
    <lineage>
        <taxon>Bacteria</taxon>
        <taxon>Thermotogati</taxon>
        <taxon>Deinococcota</taxon>
        <taxon>Deinococci</taxon>
        <taxon>Deinococcales</taxon>
        <taxon>Deinococcaceae</taxon>
        <taxon>Deinococcus</taxon>
    </lineage>
</organism>
<dbReference type="PANTHER" id="PTHR11946:SF93">
    <property type="entry name" value="VALINE--TRNA LIGASE, CHLOROPLASTIC_MITOCHONDRIAL 2"/>
    <property type="match status" value="1"/>
</dbReference>
<keyword evidence="2 8" id="KW-0436">Ligase</keyword>
<evidence type="ECO:0000256" key="7">
    <source>
        <dbReference type="ARBA" id="ARBA00047552"/>
    </source>
</evidence>
<proteinExistence type="inferred from homology"/>
<feature type="domain" description="Valyl-tRNA synthetase tRNA-binding arm" evidence="12">
    <location>
        <begin position="866"/>
        <end position="929"/>
    </location>
</feature>
<feature type="binding site" evidence="8">
    <location>
        <position position="563"/>
    </location>
    <ligand>
        <name>ATP</name>
        <dbReference type="ChEBI" id="CHEBI:30616"/>
    </ligand>
</feature>
<dbReference type="PROSITE" id="PS00178">
    <property type="entry name" value="AA_TRNA_LIGASE_I"/>
    <property type="match status" value="1"/>
</dbReference>
<dbReference type="Gene3D" id="3.90.740.10">
    <property type="entry name" value="Valyl/Leucyl/Isoleucyl-tRNA synthetase, editing domain"/>
    <property type="match status" value="1"/>
</dbReference>
<dbReference type="HAMAP" id="MF_02004">
    <property type="entry name" value="Val_tRNA_synth_type1"/>
    <property type="match status" value="1"/>
</dbReference>
<dbReference type="NCBIfam" id="NF004349">
    <property type="entry name" value="PRK05729.1"/>
    <property type="match status" value="1"/>
</dbReference>
<evidence type="ECO:0000256" key="1">
    <source>
        <dbReference type="ARBA" id="ARBA00022490"/>
    </source>
</evidence>
<feature type="domain" description="Methionyl/Valyl/Leucyl/Isoleucyl-tRNA synthetase anticodon-binding" evidence="11">
    <location>
        <begin position="673"/>
        <end position="814"/>
    </location>
</feature>
<dbReference type="Gene3D" id="3.40.50.620">
    <property type="entry name" value="HUPs"/>
    <property type="match status" value="2"/>
</dbReference>
<sequence length="930" mass="103826">MTDLPESTTPESPMPETSAAENDSVLAKQFDPSAVEPGWAARWRNEPFRADATSGREPFTIVIPPPNVTGNLHLGHALDNTLIDTLIRYKRMAGFEALYLPGMDHAGISTQVVVEKQLREQGISRHDLGRERFLDNVWEWKAESGGIILNQLTRLGVSADWTRERFTMDEGLSRAVRAQFVRLYHDGAAYRGERIVNWDVAAQTTLSELEIDREVRKGKMTTLSYKLEDAEAAPSNGEAGEILIATVRPETIFADQAIAVHPEDERFTHLVGQRARIPLTDRFIPIIADAAVEMDFGVGALKITPAHDPTDFEIGERHGLARPSVIDLEGNLTSDLVPKGFRGLERFAARKAVVKALTDSGDLLEEKDHDTAIGLSERTKVPVEPIISTQWFVHMKPFADQVLAGLDAGDMRLVPERYSKVNRDWLENIRDWNISRQLWWGHQIPAWYDASGNIYVPDPENPELDCDQDPRYAHLELRRDPDVFDTWFSSNLWPFSTLGWPDTDSEDFRKFYPTQVLVTGYDILFFWVARMQMAGYGLTGQAPFNTVMLHGLYLDAKGQKMSKSKGNGIDPLELFEQYGVDACRFAFAFLSTGGQDIRHDARRFEQGRNFANKLWNAARFALMRLGEAIPKLEGNDDLTAYVRSLTPDAPSAEMRSRDVLTALVARDDLTPADRWIISRLNAVTAEASAQLDAFDLGAAIRTLYAFTWDEFCDWYIEAAKPALAEGRLGSMATLKAVLEHILKLLHPFMPFITSEVYAALGHRRQLALHAWPQPVDALHDADATRTFGGLRDAVAAARSLKNELGLSPQDRLGVVVEGEQAGTVAENARVVESIARVKLVEALEGRTLSAVEGGVTVRAPLEGTVDIAEWLGKQKKRLAELDRQIKQAQGKLGNEGFVARAPAEVIEEEKRRVQDFGAQKERLEGVLAQF</sequence>
<feature type="region of interest" description="Disordered" evidence="9">
    <location>
        <begin position="1"/>
        <end position="31"/>
    </location>
</feature>
<comment type="domain">
    <text evidence="8">ValRS has two distinct active sites: one for aminoacylation and one for editing. The misactivated threonine is translocated from the active site to the editing site.</text>
</comment>
<comment type="function">
    <text evidence="8">Catalyzes the attachment of valine to tRNA(Val). As ValRS can inadvertently accommodate and process structurally similar amino acids such as threonine, to avoid such errors, it has a 'posttransfer' editing activity that hydrolyzes mischarged Thr-tRNA(Val) in a tRNA-dependent manner.</text>
</comment>
<comment type="subunit">
    <text evidence="8">Monomer.</text>
</comment>
<dbReference type="SUPFAM" id="SSF50677">
    <property type="entry name" value="ValRS/IleRS/LeuRS editing domain"/>
    <property type="match status" value="1"/>
</dbReference>
<dbReference type="Pfam" id="PF00133">
    <property type="entry name" value="tRNA-synt_1"/>
    <property type="match status" value="1"/>
</dbReference>
<accession>A0ABR6NM41</accession>
<feature type="coiled-coil region" evidence="8">
    <location>
        <begin position="871"/>
        <end position="926"/>
    </location>
</feature>
<feature type="short sequence motif" description="'HIGH' region" evidence="8">
    <location>
        <begin position="66"/>
        <end position="76"/>
    </location>
</feature>
<evidence type="ECO:0000256" key="2">
    <source>
        <dbReference type="ARBA" id="ARBA00022598"/>
    </source>
</evidence>
<evidence type="ECO:0000256" key="4">
    <source>
        <dbReference type="ARBA" id="ARBA00022840"/>
    </source>
</evidence>
<evidence type="ECO:0000256" key="8">
    <source>
        <dbReference type="HAMAP-Rule" id="MF_02004"/>
    </source>
</evidence>
<keyword evidence="3 8" id="KW-0547">Nucleotide-binding</keyword>
<dbReference type="EMBL" id="JACHEW010000001">
    <property type="protein sequence ID" value="MBB6014948.1"/>
    <property type="molecule type" value="Genomic_DNA"/>
</dbReference>
<evidence type="ECO:0000259" key="12">
    <source>
        <dbReference type="Pfam" id="PF10458"/>
    </source>
</evidence>
<comment type="caution">
    <text evidence="13">The sequence shown here is derived from an EMBL/GenBank/DDBJ whole genome shotgun (WGS) entry which is preliminary data.</text>
</comment>
<dbReference type="InterPro" id="IPR009080">
    <property type="entry name" value="tRNAsynth_Ia_anticodon-bd"/>
</dbReference>
<dbReference type="InterPro" id="IPR009008">
    <property type="entry name" value="Val/Leu/Ile-tRNA-synth_edit"/>
</dbReference>
<dbReference type="Gene3D" id="1.10.730.10">
    <property type="entry name" value="Isoleucyl-tRNA Synthetase, Domain 1"/>
    <property type="match status" value="1"/>
</dbReference>
<dbReference type="Gene3D" id="1.10.287.380">
    <property type="entry name" value="Valyl-tRNA synthetase, C-terminal domain"/>
    <property type="match status" value="1"/>
</dbReference>
<evidence type="ECO:0000256" key="9">
    <source>
        <dbReference type="SAM" id="MobiDB-lite"/>
    </source>
</evidence>
<dbReference type="PANTHER" id="PTHR11946">
    <property type="entry name" value="VALYL-TRNA SYNTHETASES"/>
    <property type="match status" value="1"/>
</dbReference>
<dbReference type="Pfam" id="PF10458">
    <property type="entry name" value="Val_tRNA-synt_C"/>
    <property type="match status" value="1"/>
</dbReference>
<feature type="compositionally biased region" description="Low complexity" evidence="9">
    <location>
        <begin position="1"/>
        <end position="18"/>
    </location>
</feature>
<name>A0ABR6NM41_9DEIO</name>
<dbReference type="SUPFAM" id="SSF52374">
    <property type="entry name" value="Nucleotidylyl transferase"/>
    <property type="match status" value="1"/>
</dbReference>
<dbReference type="InterPro" id="IPR013155">
    <property type="entry name" value="M/V/L/I-tRNA-synth_anticd-bd"/>
</dbReference>
<keyword evidence="5 8" id="KW-0648">Protein biosynthesis</keyword>
<evidence type="ECO:0000313" key="14">
    <source>
        <dbReference type="Proteomes" id="UP000629870"/>
    </source>
</evidence>
<dbReference type="NCBIfam" id="TIGR00422">
    <property type="entry name" value="valS"/>
    <property type="match status" value="1"/>
</dbReference>
<dbReference type="InterPro" id="IPR014729">
    <property type="entry name" value="Rossmann-like_a/b/a_fold"/>
</dbReference>
<evidence type="ECO:0000313" key="13">
    <source>
        <dbReference type="EMBL" id="MBB6014948.1"/>
    </source>
</evidence>
<reference evidence="13 14" key="1">
    <citation type="submission" date="2020-08" db="EMBL/GenBank/DDBJ databases">
        <title>Genomic Encyclopedia of Type Strains, Phase IV (KMG-IV): sequencing the most valuable type-strain genomes for metagenomic binning, comparative biology and taxonomic classification.</title>
        <authorList>
            <person name="Goeker M."/>
        </authorList>
    </citation>
    <scope>NUCLEOTIDE SEQUENCE [LARGE SCALE GENOMIC DNA]</scope>
    <source>
        <strain evidence="13 14">DSM 12027</strain>
    </source>
</reference>
<dbReference type="InterPro" id="IPR010978">
    <property type="entry name" value="tRNA-bd_arm"/>
</dbReference>
<dbReference type="SUPFAM" id="SSF47323">
    <property type="entry name" value="Anticodon-binding domain of a subclass of class I aminoacyl-tRNA synthetases"/>
    <property type="match status" value="1"/>
</dbReference>
<evidence type="ECO:0000256" key="5">
    <source>
        <dbReference type="ARBA" id="ARBA00022917"/>
    </source>
</evidence>
<evidence type="ECO:0000256" key="6">
    <source>
        <dbReference type="ARBA" id="ARBA00023146"/>
    </source>
</evidence>
<dbReference type="InterPro" id="IPR001412">
    <property type="entry name" value="aa-tRNA-synth_I_CS"/>
</dbReference>
<evidence type="ECO:0000259" key="11">
    <source>
        <dbReference type="Pfam" id="PF08264"/>
    </source>
</evidence>
<dbReference type="InterPro" id="IPR037118">
    <property type="entry name" value="Val-tRNA_synth_C_sf"/>
</dbReference>
<dbReference type="GO" id="GO:0004832">
    <property type="term" value="F:valine-tRNA ligase activity"/>
    <property type="evidence" value="ECO:0007669"/>
    <property type="project" value="UniProtKB-EC"/>
</dbReference>
<evidence type="ECO:0000259" key="10">
    <source>
        <dbReference type="Pfam" id="PF00133"/>
    </source>
</evidence>
<dbReference type="Pfam" id="PF08264">
    <property type="entry name" value="Anticodon_1"/>
    <property type="match status" value="1"/>
</dbReference>
<dbReference type="InterPro" id="IPR002303">
    <property type="entry name" value="Valyl-tRNA_ligase"/>
</dbReference>
<dbReference type="Proteomes" id="UP000629870">
    <property type="component" value="Unassembled WGS sequence"/>
</dbReference>
<keyword evidence="4 8" id="KW-0067">ATP-binding</keyword>
<evidence type="ECO:0000256" key="3">
    <source>
        <dbReference type="ARBA" id="ARBA00022741"/>
    </source>
</evidence>
<keyword evidence="6 8" id="KW-0030">Aminoacyl-tRNA synthetase</keyword>
<dbReference type="PRINTS" id="PR00986">
    <property type="entry name" value="TRNASYNTHVAL"/>
</dbReference>